<gene>
    <name evidence="12" type="ORF">NQ315_011391</name>
</gene>
<dbReference type="InterPro" id="IPR036236">
    <property type="entry name" value="Znf_C2H2_sf"/>
</dbReference>
<sequence>VFAAIAFLFQIRKSDKVTTMICSQCVKKVKGWHEYKRSCSKNQTKLRQWLNTSLIAPPIHSLADMSIQIKEEPNDADDNISCVRPDDILEVLVKNEPGEDQERMEEDYNELPPPLTPHPPTGTDSENSQDGTTPGTANNRQCSVCNKLFSSSGNRRKHEKQFHGIHLPGPADITQSRHQMNVVPVTVNLDDPLANGNPEGATNEQQKPESPTPEQKKILFAAGLKLLQKNSTPISCEPLSKIELSYIEKCKAMVNMHRTLECACHNVMHPNLKGLLSHLRALRIWFPVFTCYNCMITFTDRSTFTRHNVRCPKSSLETIVKLSNLKKRSEVKTRLYQNFKCTSCKFMYSFHDDFCKHVDEDHSTFESPMRCSCGRPFDNLEDYKDHVYVSCLVEYYCDICFITTRTLDSFQKHSQEVHDNSEGFILLQDDNYKMRRSLTHKPSEVTDQTVIVTGKRERRMSVKAPILEPDDDELNPKKKIHPDILASGSRVCPLCGKEYSSHNNMIRHYKTHLEAPPKPVIAMDADSFYSCPECGGMYTTLEWKKHLEEKHEPKTCGECGKIFQFQTELDQHRSVHLNLKVYRDSKTQSYKTSMISPSADGDAMLLCEVCDVMFSTKEAFREHKLIHENDIPMLKSAEPANEAKDQKYSCKPCNKVYATYGGIWDHNKKKHPEKKTPFVDEFPKKCPLCDKVCATGSSYYRHKIIHERERMNGDGAEAAPTKASATKIKNDEEEESYHTCNRCFKVFSSKYNLKNHMKSHGISPTSKKVVKKVWCEVCHQSFASNEAMEKHKKEHSVEELSQISVPADSKVPFIFTCDVCVMTFTTKIALKKHKEKHAQETNTVRKKPQVYCKYCKIAFDSVATLTKHMHVEHAESTKSKTTKEKQKQYTCSLCKKNFQTASALSTHVGWHKRSPHTVGDGKPAKVLKQNKVISKLANALVKQEPIDSPKFQCVTCLAEFPNDTALQVHILEKHRSVSAIMLIPRCNICNKDFSNQDEYETHKRLHDFLERQKQHELLMQKESAEQNNTDTKPIVAPAKFNKGFPCKYCNAAFSRADTLNGHIRQFHKEFVQNEFKCTQCDRTFDKQNSLSIHLKVHEKQKTAANSPIKPLFSCSICSMGFDLPKDLRAHTISAHPF</sequence>
<feature type="domain" description="C2H2-type" evidence="11">
    <location>
        <begin position="648"/>
        <end position="676"/>
    </location>
</feature>
<feature type="domain" description="C2H2-type" evidence="11">
    <location>
        <begin position="684"/>
        <end position="711"/>
    </location>
</feature>
<evidence type="ECO:0000256" key="6">
    <source>
        <dbReference type="ARBA" id="ARBA00023015"/>
    </source>
</evidence>
<evidence type="ECO:0000256" key="9">
    <source>
        <dbReference type="PROSITE-ProRule" id="PRU00042"/>
    </source>
</evidence>
<feature type="domain" description="C2H2-type" evidence="11">
    <location>
        <begin position="1044"/>
        <end position="1067"/>
    </location>
</feature>
<dbReference type="PROSITE" id="PS50157">
    <property type="entry name" value="ZINC_FINGER_C2H2_2"/>
    <property type="match status" value="13"/>
</dbReference>
<dbReference type="GO" id="GO:0008270">
    <property type="term" value="F:zinc ion binding"/>
    <property type="evidence" value="ECO:0007669"/>
    <property type="project" value="UniProtKB-KW"/>
</dbReference>
<evidence type="ECO:0000313" key="13">
    <source>
        <dbReference type="Proteomes" id="UP001159042"/>
    </source>
</evidence>
<reference evidence="12 13" key="1">
    <citation type="journal article" date="2023" name="Insect Mol. Biol.">
        <title>Genome sequencing provides insights into the evolution of gene families encoding plant cell wall-degrading enzymes in longhorned beetles.</title>
        <authorList>
            <person name="Shin N.R."/>
            <person name="Okamura Y."/>
            <person name="Kirsch R."/>
            <person name="Pauchet Y."/>
        </authorList>
    </citation>
    <scope>NUCLEOTIDE SEQUENCE [LARGE SCALE GENOMIC DNA]</scope>
    <source>
        <strain evidence="12">EAD_L_NR</strain>
    </source>
</reference>
<feature type="region of interest" description="Disordered" evidence="10">
    <location>
        <begin position="189"/>
        <end position="213"/>
    </location>
</feature>
<protein>
    <recommendedName>
        <fullName evidence="11">C2H2-type domain-containing protein</fullName>
    </recommendedName>
</protein>
<feature type="domain" description="C2H2-type" evidence="11">
    <location>
        <begin position="605"/>
        <end position="632"/>
    </location>
</feature>
<dbReference type="AlphaFoldDB" id="A0AAV8VKD9"/>
<feature type="domain" description="C2H2-type" evidence="11">
    <location>
        <begin position="140"/>
        <end position="168"/>
    </location>
</feature>
<name>A0AAV8VKD9_9CUCU</name>
<evidence type="ECO:0000256" key="2">
    <source>
        <dbReference type="ARBA" id="ARBA00022723"/>
    </source>
</evidence>
<keyword evidence="2" id="KW-0479">Metal-binding</keyword>
<evidence type="ECO:0000256" key="7">
    <source>
        <dbReference type="ARBA" id="ARBA00023163"/>
    </source>
</evidence>
<feature type="compositionally biased region" description="Polar residues" evidence="10">
    <location>
        <begin position="122"/>
        <end position="141"/>
    </location>
</feature>
<keyword evidence="6" id="KW-0805">Transcription regulation</keyword>
<dbReference type="Pfam" id="PF13894">
    <property type="entry name" value="zf-C2H2_4"/>
    <property type="match status" value="1"/>
</dbReference>
<evidence type="ECO:0000313" key="12">
    <source>
        <dbReference type="EMBL" id="KAJ8914450.1"/>
    </source>
</evidence>
<dbReference type="Gene3D" id="3.30.160.60">
    <property type="entry name" value="Classic Zinc Finger"/>
    <property type="match status" value="9"/>
</dbReference>
<dbReference type="Proteomes" id="UP001159042">
    <property type="component" value="Unassembled WGS sequence"/>
</dbReference>
<evidence type="ECO:0000256" key="10">
    <source>
        <dbReference type="SAM" id="MobiDB-lite"/>
    </source>
</evidence>
<evidence type="ECO:0000256" key="8">
    <source>
        <dbReference type="ARBA" id="ARBA00023242"/>
    </source>
</evidence>
<dbReference type="Pfam" id="PF00096">
    <property type="entry name" value="zf-C2H2"/>
    <property type="match status" value="4"/>
</dbReference>
<organism evidence="12 13">
    <name type="scientific">Exocentrus adspersus</name>
    <dbReference type="NCBI Taxonomy" id="1586481"/>
    <lineage>
        <taxon>Eukaryota</taxon>
        <taxon>Metazoa</taxon>
        <taxon>Ecdysozoa</taxon>
        <taxon>Arthropoda</taxon>
        <taxon>Hexapoda</taxon>
        <taxon>Insecta</taxon>
        <taxon>Pterygota</taxon>
        <taxon>Neoptera</taxon>
        <taxon>Endopterygota</taxon>
        <taxon>Coleoptera</taxon>
        <taxon>Polyphaga</taxon>
        <taxon>Cucujiformia</taxon>
        <taxon>Chrysomeloidea</taxon>
        <taxon>Cerambycidae</taxon>
        <taxon>Lamiinae</taxon>
        <taxon>Acanthocinini</taxon>
        <taxon>Exocentrus</taxon>
    </lineage>
</organism>
<dbReference type="InterPro" id="IPR013087">
    <property type="entry name" value="Znf_C2H2_type"/>
</dbReference>
<dbReference type="PANTHER" id="PTHR47772:SF11">
    <property type="entry name" value="C2H2-TYPE DOMAIN-CONTAINING PROTEIN"/>
    <property type="match status" value="1"/>
</dbReference>
<keyword evidence="4 9" id="KW-0863">Zinc-finger</keyword>
<dbReference type="Gene3D" id="3.40.1800.20">
    <property type="match status" value="1"/>
</dbReference>
<evidence type="ECO:0000256" key="5">
    <source>
        <dbReference type="ARBA" id="ARBA00022833"/>
    </source>
</evidence>
<evidence type="ECO:0000259" key="11">
    <source>
        <dbReference type="PROSITE" id="PS50157"/>
    </source>
</evidence>
<feature type="domain" description="C2H2-type" evidence="11">
    <location>
        <begin position="984"/>
        <end position="1006"/>
    </location>
</feature>
<feature type="domain" description="C2H2-type" evidence="11">
    <location>
        <begin position="889"/>
        <end position="916"/>
    </location>
</feature>
<evidence type="ECO:0000256" key="1">
    <source>
        <dbReference type="ARBA" id="ARBA00004123"/>
    </source>
</evidence>
<feature type="domain" description="C2H2-type" evidence="11">
    <location>
        <begin position="554"/>
        <end position="581"/>
    </location>
</feature>
<dbReference type="PROSITE" id="PS00028">
    <property type="entry name" value="ZINC_FINGER_C2H2_1"/>
    <property type="match status" value="16"/>
</dbReference>
<evidence type="ECO:0000256" key="4">
    <source>
        <dbReference type="ARBA" id="ARBA00022771"/>
    </source>
</evidence>
<dbReference type="Pfam" id="PF13912">
    <property type="entry name" value="zf-C2H2_6"/>
    <property type="match status" value="2"/>
</dbReference>
<dbReference type="GO" id="GO:0005634">
    <property type="term" value="C:nucleus"/>
    <property type="evidence" value="ECO:0007669"/>
    <property type="project" value="UniProtKB-SubCell"/>
</dbReference>
<dbReference type="EMBL" id="JANEYG010000071">
    <property type="protein sequence ID" value="KAJ8914450.1"/>
    <property type="molecule type" value="Genomic_DNA"/>
</dbReference>
<feature type="domain" description="C2H2-type" evidence="11">
    <location>
        <begin position="1075"/>
        <end position="1102"/>
    </location>
</feature>
<feature type="compositionally biased region" description="Polar residues" evidence="10">
    <location>
        <begin position="200"/>
        <end position="213"/>
    </location>
</feature>
<comment type="subcellular location">
    <subcellularLocation>
        <location evidence="1">Nucleus</location>
    </subcellularLocation>
</comment>
<dbReference type="InterPro" id="IPR050636">
    <property type="entry name" value="C2H2-ZF_domain-containing"/>
</dbReference>
<dbReference type="SUPFAM" id="SSF57667">
    <property type="entry name" value="beta-beta-alpha zinc fingers"/>
    <property type="match status" value="4"/>
</dbReference>
<dbReference type="SMART" id="SM00355">
    <property type="entry name" value="ZnF_C2H2"/>
    <property type="match status" value="20"/>
</dbReference>
<evidence type="ECO:0000256" key="3">
    <source>
        <dbReference type="ARBA" id="ARBA00022737"/>
    </source>
</evidence>
<comment type="caution">
    <text evidence="12">The sequence shown here is derived from an EMBL/GenBank/DDBJ whole genome shotgun (WGS) entry which is preliminary data.</text>
</comment>
<feature type="region of interest" description="Disordered" evidence="10">
    <location>
        <begin position="96"/>
        <end position="141"/>
    </location>
</feature>
<feature type="domain" description="C2H2-type" evidence="11">
    <location>
        <begin position="815"/>
        <end position="842"/>
    </location>
</feature>
<proteinExistence type="predicted"/>
<keyword evidence="13" id="KW-1185">Reference proteome</keyword>
<feature type="domain" description="C2H2-type" evidence="11">
    <location>
        <begin position="773"/>
        <end position="800"/>
    </location>
</feature>
<keyword evidence="5" id="KW-0862">Zinc</keyword>
<feature type="non-terminal residue" evidence="12">
    <location>
        <position position="1"/>
    </location>
</feature>
<feature type="domain" description="C2H2-type" evidence="11">
    <location>
        <begin position="738"/>
        <end position="760"/>
    </location>
</feature>
<dbReference type="PANTHER" id="PTHR47772">
    <property type="entry name" value="ZINC FINGER PROTEIN 200"/>
    <property type="match status" value="1"/>
</dbReference>
<accession>A0AAV8VKD9</accession>
<keyword evidence="3" id="KW-0677">Repeat</keyword>
<feature type="compositionally biased region" description="Pro residues" evidence="10">
    <location>
        <begin position="111"/>
        <end position="120"/>
    </location>
</feature>
<feature type="domain" description="C2H2-type" evidence="11">
    <location>
        <begin position="490"/>
        <end position="517"/>
    </location>
</feature>
<keyword evidence="7" id="KW-0804">Transcription</keyword>
<keyword evidence="8" id="KW-0539">Nucleus</keyword>